<name>A0ABX8WLC7_9HYPH</name>
<dbReference type="PIRSF" id="PIRSF006268">
    <property type="entry name" value="ApbE"/>
    <property type="match status" value="1"/>
</dbReference>
<dbReference type="InterPro" id="IPR024932">
    <property type="entry name" value="ApbE"/>
</dbReference>
<dbReference type="Pfam" id="PF02424">
    <property type="entry name" value="ApbE"/>
    <property type="match status" value="1"/>
</dbReference>
<dbReference type="Proteomes" id="UP000825799">
    <property type="component" value="Chromosome"/>
</dbReference>
<evidence type="ECO:0000256" key="6">
    <source>
        <dbReference type="ARBA" id="ARBA00022723"/>
    </source>
</evidence>
<evidence type="ECO:0000256" key="4">
    <source>
        <dbReference type="ARBA" id="ARBA00022630"/>
    </source>
</evidence>
<evidence type="ECO:0000256" key="11">
    <source>
        <dbReference type="PIRNR" id="PIRNR006268"/>
    </source>
</evidence>
<keyword evidence="6 11" id="KW-0479">Metal-binding</keyword>
<keyword evidence="7 11" id="KW-0274">FAD</keyword>
<sequence length="313" mass="33473">MSTEPCRSEPAAQLALSGPTMGTRWSALAHAQHALDRHVLEHALAEACHRVDQQMSTWKPDSNLMRLNRMAVGAWMSIPDELAYVLALGEGVRQRSGGLFDMAVLGAVQTAGFGPPARPETPAGGERSTGPALEIDMGGLRARRLEPVALDLSGIAKGFAVDLMARTMEDFGVQDYLVSIDGEVQAGGFRGDGRPWAVALEAPDADRRDIAARLEIHNASLATSGSYRHRRLVGDRWISHTIDPRSGVPVESDLVSVTVQMPDCVLADAWATALLVAGRQRAEEMCRAEGLSAVLIAETGMGRELVGCGAFAR</sequence>
<evidence type="ECO:0000313" key="12">
    <source>
        <dbReference type="EMBL" id="QYO78814.1"/>
    </source>
</evidence>
<evidence type="ECO:0000256" key="2">
    <source>
        <dbReference type="ARBA" id="ARBA00011955"/>
    </source>
</evidence>
<dbReference type="PANTHER" id="PTHR30040:SF2">
    <property type="entry name" value="FAD:PROTEIN FMN TRANSFERASE"/>
    <property type="match status" value="1"/>
</dbReference>
<comment type="catalytic activity">
    <reaction evidence="10 11">
        <text>L-threonyl-[protein] + FAD = FMN-L-threonyl-[protein] + AMP + H(+)</text>
        <dbReference type="Rhea" id="RHEA:36847"/>
        <dbReference type="Rhea" id="RHEA-COMP:11060"/>
        <dbReference type="Rhea" id="RHEA-COMP:11061"/>
        <dbReference type="ChEBI" id="CHEBI:15378"/>
        <dbReference type="ChEBI" id="CHEBI:30013"/>
        <dbReference type="ChEBI" id="CHEBI:57692"/>
        <dbReference type="ChEBI" id="CHEBI:74257"/>
        <dbReference type="ChEBI" id="CHEBI:456215"/>
        <dbReference type="EC" id="2.7.1.180"/>
    </reaction>
</comment>
<comment type="cofactor">
    <cofactor evidence="1">
        <name>Mg(2+)</name>
        <dbReference type="ChEBI" id="CHEBI:18420"/>
    </cofactor>
</comment>
<dbReference type="EC" id="2.7.1.180" evidence="2 11"/>
<keyword evidence="8 11" id="KW-0460">Magnesium</keyword>
<evidence type="ECO:0000256" key="8">
    <source>
        <dbReference type="ARBA" id="ARBA00022842"/>
    </source>
</evidence>
<evidence type="ECO:0000256" key="10">
    <source>
        <dbReference type="ARBA" id="ARBA00048540"/>
    </source>
</evidence>
<dbReference type="GO" id="GO:0016740">
    <property type="term" value="F:transferase activity"/>
    <property type="evidence" value="ECO:0007669"/>
    <property type="project" value="UniProtKB-KW"/>
</dbReference>
<protein>
    <recommendedName>
        <fullName evidence="3 11">FAD:protein FMN transferase</fullName>
        <ecNumber evidence="2 11">2.7.1.180</ecNumber>
    </recommendedName>
    <alternativeName>
        <fullName evidence="9 11">Flavin transferase</fullName>
    </alternativeName>
</protein>
<evidence type="ECO:0000256" key="3">
    <source>
        <dbReference type="ARBA" id="ARBA00016337"/>
    </source>
</evidence>
<evidence type="ECO:0000313" key="13">
    <source>
        <dbReference type="Proteomes" id="UP000825799"/>
    </source>
</evidence>
<dbReference type="Gene3D" id="3.10.520.10">
    <property type="entry name" value="ApbE-like domains"/>
    <property type="match status" value="1"/>
</dbReference>
<proteinExistence type="inferred from homology"/>
<keyword evidence="4 11" id="KW-0285">Flavoprotein</keyword>
<dbReference type="PANTHER" id="PTHR30040">
    <property type="entry name" value="THIAMINE BIOSYNTHESIS LIPOPROTEIN APBE"/>
    <property type="match status" value="1"/>
</dbReference>
<reference evidence="12 13" key="1">
    <citation type="submission" date="2021-08" db="EMBL/GenBank/DDBJ databases">
        <title>Devosia salina sp. nov., isolated from the South China Sea sediment.</title>
        <authorList>
            <person name="Zhou Z."/>
        </authorList>
    </citation>
    <scope>NUCLEOTIDE SEQUENCE [LARGE SCALE GENOMIC DNA]</scope>
    <source>
        <strain evidence="12 13">SCS-3</strain>
    </source>
</reference>
<gene>
    <name evidence="12" type="ORF">K1X15_09865</name>
</gene>
<keyword evidence="5 11" id="KW-0808">Transferase</keyword>
<dbReference type="EMBL" id="CP080590">
    <property type="protein sequence ID" value="QYO78814.1"/>
    <property type="molecule type" value="Genomic_DNA"/>
</dbReference>
<dbReference type="SUPFAM" id="SSF143631">
    <property type="entry name" value="ApbE-like"/>
    <property type="match status" value="1"/>
</dbReference>
<evidence type="ECO:0000256" key="9">
    <source>
        <dbReference type="ARBA" id="ARBA00031306"/>
    </source>
</evidence>
<evidence type="ECO:0000256" key="1">
    <source>
        <dbReference type="ARBA" id="ARBA00001946"/>
    </source>
</evidence>
<dbReference type="InterPro" id="IPR003374">
    <property type="entry name" value="ApbE-like_sf"/>
</dbReference>
<evidence type="ECO:0000256" key="7">
    <source>
        <dbReference type="ARBA" id="ARBA00022827"/>
    </source>
</evidence>
<evidence type="ECO:0000256" key="5">
    <source>
        <dbReference type="ARBA" id="ARBA00022679"/>
    </source>
</evidence>
<keyword evidence="13" id="KW-1185">Reference proteome</keyword>
<accession>A0ABX8WLC7</accession>
<organism evidence="12 13">
    <name type="scientific">Devosia salina</name>
    <dbReference type="NCBI Taxonomy" id="2860336"/>
    <lineage>
        <taxon>Bacteria</taxon>
        <taxon>Pseudomonadati</taxon>
        <taxon>Pseudomonadota</taxon>
        <taxon>Alphaproteobacteria</taxon>
        <taxon>Hyphomicrobiales</taxon>
        <taxon>Devosiaceae</taxon>
        <taxon>Devosia</taxon>
    </lineage>
</organism>
<comment type="similarity">
    <text evidence="11">Belongs to the ApbE family.</text>
</comment>
<dbReference type="RefSeq" id="WP_220307266.1">
    <property type="nucleotide sequence ID" value="NZ_CP080590.1"/>
</dbReference>